<dbReference type="EMBL" id="CP036432">
    <property type="protein sequence ID" value="QDV88490.1"/>
    <property type="molecule type" value="Genomic_DNA"/>
</dbReference>
<reference evidence="2 3" key="1">
    <citation type="submission" date="2019-02" db="EMBL/GenBank/DDBJ databases">
        <title>Deep-cultivation of Planctomycetes and their phenomic and genomic characterization uncovers novel biology.</title>
        <authorList>
            <person name="Wiegand S."/>
            <person name="Jogler M."/>
            <person name="Boedeker C."/>
            <person name="Pinto D."/>
            <person name="Vollmers J."/>
            <person name="Rivas-Marin E."/>
            <person name="Kohn T."/>
            <person name="Peeters S.H."/>
            <person name="Heuer A."/>
            <person name="Rast P."/>
            <person name="Oberbeckmann S."/>
            <person name="Bunk B."/>
            <person name="Jeske O."/>
            <person name="Meyerdierks A."/>
            <person name="Storesund J.E."/>
            <person name="Kallscheuer N."/>
            <person name="Luecker S."/>
            <person name="Lage O.M."/>
            <person name="Pohl T."/>
            <person name="Merkel B.J."/>
            <person name="Hornburger P."/>
            <person name="Mueller R.-W."/>
            <person name="Bruemmer F."/>
            <person name="Labrenz M."/>
            <person name="Spormann A.M."/>
            <person name="Op den Camp H."/>
            <person name="Overmann J."/>
            <person name="Amann R."/>
            <person name="Jetten M.S.M."/>
            <person name="Mascher T."/>
            <person name="Medema M.H."/>
            <person name="Devos D.P."/>
            <person name="Kaster A.-K."/>
            <person name="Ovreas L."/>
            <person name="Rohde M."/>
            <person name="Galperin M.Y."/>
            <person name="Jogler C."/>
        </authorList>
    </citation>
    <scope>NUCLEOTIDE SEQUENCE [LARGE SCALE GENOMIC DNA]</scope>
    <source>
        <strain evidence="2 3">TBK1r</strain>
    </source>
</reference>
<sequence>MLMKPTTHHSGANPPTALPKKSWWASSALVFTVIFAFISSEDLHAQDIVLSNDRAPRSIDALIIELDQFQTDSIADPVDAVAIDGKPVLGVVLEDSPLGVEVVRVTDGLAGDRAGLIKGDKIVKIDEADIETPADAQMALRNHPLGSPLQLVYIRNNRRYEREIRFTAATDADGQVGDATSHRVAGLEREVAVLRRQVVLLRDAIRILAADHHHDAVE</sequence>
<dbReference type="Proteomes" id="UP000318081">
    <property type="component" value="Chromosome"/>
</dbReference>
<dbReference type="InterPro" id="IPR036034">
    <property type="entry name" value="PDZ_sf"/>
</dbReference>
<dbReference type="InterPro" id="IPR001478">
    <property type="entry name" value="PDZ"/>
</dbReference>
<evidence type="ECO:0000313" key="3">
    <source>
        <dbReference type="Proteomes" id="UP000318081"/>
    </source>
</evidence>
<dbReference type="SMART" id="SM00228">
    <property type="entry name" value="PDZ"/>
    <property type="match status" value="1"/>
</dbReference>
<evidence type="ECO:0000259" key="1">
    <source>
        <dbReference type="SMART" id="SM00228"/>
    </source>
</evidence>
<accession>A0ABX5Y3W7</accession>
<dbReference type="SUPFAM" id="SSF50156">
    <property type="entry name" value="PDZ domain-like"/>
    <property type="match status" value="1"/>
</dbReference>
<feature type="domain" description="PDZ" evidence="1">
    <location>
        <begin position="87"/>
        <end position="157"/>
    </location>
</feature>
<evidence type="ECO:0000313" key="2">
    <source>
        <dbReference type="EMBL" id="QDV88490.1"/>
    </source>
</evidence>
<name>A0ABX5Y3W7_9BACT</name>
<dbReference type="Gene3D" id="2.30.42.10">
    <property type="match status" value="1"/>
</dbReference>
<proteinExistence type="predicted"/>
<dbReference type="Pfam" id="PF13180">
    <property type="entry name" value="PDZ_2"/>
    <property type="match status" value="1"/>
</dbReference>
<gene>
    <name evidence="2" type="ORF">TBK1r_75230</name>
</gene>
<protein>
    <recommendedName>
        <fullName evidence="1">PDZ domain-containing protein</fullName>
    </recommendedName>
</protein>
<keyword evidence="3" id="KW-1185">Reference proteome</keyword>
<dbReference type="RefSeq" id="WP_145220832.1">
    <property type="nucleotide sequence ID" value="NZ_CP036432.1"/>
</dbReference>
<organism evidence="2 3">
    <name type="scientific">Stieleria magnilauensis</name>
    <dbReference type="NCBI Taxonomy" id="2527963"/>
    <lineage>
        <taxon>Bacteria</taxon>
        <taxon>Pseudomonadati</taxon>
        <taxon>Planctomycetota</taxon>
        <taxon>Planctomycetia</taxon>
        <taxon>Pirellulales</taxon>
        <taxon>Pirellulaceae</taxon>
        <taxon>Stieleria</taxon>
    </lineage>
</organism>